<dbReference type="GO" id="GO:0016020">
    <property type="term" value="C:membrane"/>
    <property type="evidence" value="ECO:0007669"/>
    <property type="project" value="InterPro"/>
</dbReference>
<evidence type="ECO:0000313" key="5">
    <source>
        <dbReference type="EMBL" id="CAB4647304.1"/>
    </source>
</evidence>
<organism evidence="5">
    <name type="scientific">freshwater metagenome</name>
    <dbReference type="NCBI Taxonomy" id="449393"/>
    <lineage>
        <taxon>unclassified sequences</taxon>
        <taxon>metagenomes</taxon>
        <taxon>ecological metagenomes</taxon>
    </lineage>
</organism>
<keyword evidence="1" id="KW-0808">Transferase</keyword>
<dbReference type="Gene3D" id="1.20.5.1930">
    <property type="match status" value="1"/>
</dbReference>
<evidence type="ECO:0000256" key="1">
    <source>
        <dbReference type="ARBA" id="ARBA00022679"/>
    </source>
</evidence>
<feature type="domain" description="Histidine kinase/HSP90-like ATPase" evidence="4">
    <location>
        <begin position="245"/>
        <end position="313"/>
    </location>
</feature>
<sequence length="340" mass="38830">MTCKELFPSSISSHQHIETILRSLRDYVGIHRIIFDDANRIGDTELVWWNDEYESIRVKPVVYRQSIMATYHEPHVALSFVRTAWEKGQCHQIFELSEETVDRYRPPETLVRIEVTWIRLGDLVVEIGSDLSEMTRLELELIAQREAYSQATRETLLSIERTRISRDLHDSIIQSLFAISLNLRAREEKEWAIEAIHQVITEIRSTIFEMTPTSRRPLTETIESIVALFANAWSTPPALSLHIEREIPDDLVHDVENVVKESLSNAARHARAQTVKVDVHVTPSRIEITVQDDGIGPSGKKRRKAGITSLALRATDRGGQYSLTEAENGGTVMQWTCPIN</sequence>
<gene>
    <name evidence="5" type="ORF">UFOPK2169_00528</name>
</gene>
<dbReference type="AlphaFoldDB" id="A0A6J6KGF0"/>
<dbReference type="Pfam" id="PF07730">
    <property type="entry name" value="HisKA_3"/>
    <property type="match status" value="1"/>
</dbReference>
<dbReference type="PANTHER" id="PTHR24421">
    <property type="entry name" value="NITRATE/NITRITE SENSOR PROTEIN NARX-RELATED"/>
    <property type="match status" value="1"/>
</dbReference>
<evidence type="ECO:0000259" key="3">
    <source>
        <dbReference type="Pfam" id="PF07730"/>
    </source>
</evidence>
<dbReference type="InterPro" id="IPR003594">
    <property type="entry name" value="HATPase_dom"/>
</dbReference>
<name>A0A6J6KGF0_9ZZZZ</name>
<keyword evidence="2" id="KW-0418">Kinase</keyword>
<dbReference type="CDD" id="cd16917">
    <property type="entry name" value="HATPase_UhpB-NarQ-NarX-like"/>
    <property type="match status" value="1"/>
</dbReference>
<proteinExistence type="predicted"/>
<evidence type="ECO:0000256" key="2">
    <source>
        <dbReference type="ARBA" id="ARBA00022777"/>
    </source>
</evidence>
<dbReference type="InterPro" id="IPR036890">
    <property type="entry name" value="HATPase_C_sf"/>
</dbReference>
<reference evidence="5" key="1">
    <citation type="submission" date="2020-05" db="EMBL/GenBank/DDBJ databases">
        <authorList>
            <person name="Chiriac C."/>
            <person name="Salcher M."/>
            <person name="Ghai R."/>
            <person name="Kavagutti S V."/>
        </authorList>
    </citation>
    <scope>NUCLEOTIDE SEQUENCE</scope>
</reference>
<dbReference type="SUPFAM" id="SSF55874">
    <property type="entry name" value="ATPase domain of HSP90 chaperone/DNA topoisomerase II/histidine kinase"/>
    <property type="match status" value="1"/>
</dbReference>
<dbReference type="PANTHER" id="PTHR24421:SF61">
    <property type="entry name" value="OXYGEN SENSOR HISTIDINE KINASE NREB"/>
    <property type="match status" value="1"/>
</dbReference>
<feature type="domain" description="Signal transduction histidine kinase subgroup 3 dimerisation and phosphoacceptor" evidence="3">
    <location>
        <begin position="160"/>
        <end position="206"/>
    </location>
</feature>
<dbReference type="InterPro" id="IPR050482">
    <property type="entry name" value="Sensor_HK_TwoCompSys"/>
</dbReference>
<dbReference type="Gene3D" id="3.30.565.10">
    <property type="entry name" value="Histidine kinase-like ATPase, C-terminal domain"/>
    <property type="match status" value="1"/>
</dbReference>
<dbReference type="Pfam" id="PF13581">
    <property type="entry name" value="HATPase_c_2"/>
    <property type="match status" value="1"/>
</dbReference>
<dbReference type="GO" id="GO:0000155">
    <property type="term" value="F:phosphorelay sensor kinase activity"/>
    <property type="evidence" value="ECO:0007669"/>
    <property type="project" value="InterPro"/>
</dbReference>
<protein>
    <submittedName>
        <fullName evidence="5">Unannotated protein</fullName>
    </submittedName>
</protein>
<evidence type="ECO:0000259" key="4">
    <source>
        <dbReference type="Pfam" id="PF13581"/>
    </source>
</evidence>
<dbReference type="EMBL" id="CAEZWE010000014">
    <property type="protein sequence ID" value="CAB4647304.1"/>
    <property type="molecule type" value="Genomic_DNA"/>
</dbReference>
<accession>A0A6J6KGF0</accession>
<dbReference type="InterPro" id="IPR011712">
    <property type="entry name" value="Sig_transdc_His_kin_sub3_dim/P"/>
</dbReference>
<dbReference type="GO" id="GO:0046983">
    <property type="term" value="F:protein dimerization activity"/>
    <property type="evidence" value="ECO:0007669"/>
    <property type="project" value="InterPro"/>
</dbReference>